<organism evidence="1 2">
    <name type="scientific">Pyronema omphalodes (strain CBS 100304)</name>
    <name type="common">Pyronema confluens</name>
    <dbReference type="NCBI Taxonomy" id="1076935"/>
    <lineage>
        <taxon>Eukaryota</taxon>
        <taxon>Fungi</taxon>
        <taxon>Dikarya</taxon>
        <taxon>Ascomycota</taxon>
        <taxon>Pezizomycotina</taxon>
        <taxon>Pezizomycetes</taxon>
        <taxon>Pezizales</taxon>
        <taxon>Pyronemataceae</taxon>
        <taxon>Pyronema</taxon>
    </lineage>
</organism>
<dbReference type="AlphaFoldDB" id="U4L601"/>
<sequence>MIILVLTVQSIDLFSPPQTHT</sequence>
<accession>U4L601</accession>
<keyword evidence="2" id="KW-1185">Reference proteome</keyword>
<protein>
    <submittedName>
        <fullName evidence="1">Uncharacterized protein</fullName>
    </submittedName>
</protein>
<reference evidence="1 2" key="1">
    <citation type="journal article" date="2013" name="PLoS Genet.">
        <title>The genome and development-dependent transcriptomes of Pyronema confluens: a window into fungal evolution.</title>
        <authorList>
            <person name="Traeger S."/>
            <person name="Altegoer F."/>
            <person name="Freitag M."/>
            <person name="Gabaldon T."/>
            <person name="Kempken F."/>
            <person name="Kumar A."/>
            <person name="Marcet-Houben M."/>
            <person name="Poggeler S."/>
            <person name="Stajich J.E."/>
            <person name="Nowrousian M."/>
        </authorList>
    </citation>
    <scope>NUCLEOTIDE SEQUENCE [LARGE SCALE GENOMIC DNA]</scope>
    <source>
        <strain evidence="2">CBS 100304</strain>
        <tissue evidence="1">Vegetative mycelium</tissue>
    </source>
</reference>
<name>U4L601_PYROM</name>
<proteinExistence type="predicted"/>
<dbReference type="Proteomes" id="UP000018144">
    <property type="component" value="Unassembled WGS sequence"/>
</dbReference>
<gene>
    <name evidence="1" type="ORF">PCON_05027</name>
</gene>
<evidence type="ECO:0000313" key="2">
    <source>
        <dbReference type="Proteomes" id="UP000018144"/>
    </source>
</evidence>
<evidence type="ECO:0000313" key="1">
    <source>
        <dbReference type="EMBL" id="CCX05440.1"/>
    </source>
</evidence>
<dbReference type="EMBL" id="HF935253">
    <property type="protein sequence ID" value="CCX05440.1"/>
    <property type="molecule type" value="Genomic_DNA"/>
</dbReference>